<dbReference type="Proteomes" id="UP000289690">
    <property type="component" value="Segment"/>
</dbReference>
<proteinExistence type="predicted"/>
<feature type="transmembrane region" description="Helical" evidence="1">
    <location>
        <begin position="72"/>
        <end position="91"/>
    </location>
</feature>
<evidence type="ECO:0000313" key="3">
    <source>
        <dbReference type="Proteomes" id="UP000289690"/>
    </source>
</evidence>
<reference evidence="2 3" key="1">
    <citation type="submission" date="2018-08" db="EMBL/GenBank/DDBJ databases">
        <title>EfsSzw_1, Complete genome sequences of 3 novel enterobacteria, Pakpunavirus like phages.</title>
        <authorList>
            <person name="Yuan S."/>
            <person name="Ma Y."/>
            <person name="Liu Q."/>
        </authorList>
    </citation>
    <scope>NUCLEOTIDE SEQUENCE [LARGE SCALE GENOMIC DNA]</scope>
</reference>
<sequence>MYNQKTHADVRIPYVAVVGETGLLEQSGVLVSLSRRRSWVQVPYSSFMAHWSSGQDTGLSNRNREFDSLMRYYSLVFLFYYSVYILKLSLLERRHMDMPKKFITLSFTFIKRLWHSTLVSYASLSGTI</sequence>
<protein>
    <submittedName>
        <fullName evidence="2">Uncharacterized protein</fullName>
    </submittedName>
</protein>
<keyword evidence="1" id="KW-1133">Transmembrane helix</keyword>
<name>A0A411B7H7_9CAUD</name>
<gene>
    <name evidence="2" type="ORF">EfsSzw1_82</name>
</gene>
<keyword evidence="1" id="KW-0472">Membrane</keyword>
<evidence type="ECO:0000256" key="1">
    <source>
        <dbReference type="SAM" id="Phobius"/>
    </source>
</evidence>
<accession>A0A411B7H7</accession>
<organism evidence="2 3">
    <name type="scientific">Enterococcus phage EfsSzw-1</name>
    <dbReference type="NCBI Taxonomy" id="2419745"/>
    <lineage>
        <taxon>Viruses</taxon>
        <taxon>Duplodnaviria</taxon>
        <taxon>Heunggongvirae</taxon>
        <taxon>Uroviricota</taxon>
        <taxon>Caudoviricetes</taxon>
        <taxon>Herelleviridae</taxon>
        <taxon>Brockvirinae</taxon>
        <taxon>Schiekvirus</taxon>
        <taxon>Schiekvirus Efsszw1</taxon>
    </lineage>
</organism>
<keyword evidence="1" id="KW-0812">Transmembrane</keyword>
<evidence type="ECO:0000313" key="2">
    <source>
        <dbReference type="EMBL" id="QAX97552.1"/>
    </source>
</evidence>
<dbReference type="EMBL" id="MH791397">
    <property type="protein sequence ID" value="QAX97552.1"/>
    <property type="molecule type" value="Genomic_DNA"/>
</dbReference>
<keyword evidence="3" id="KW-1185">Reference proteome</keyword>